<dbReference type="PANTHER" id="PTHR32196">
    <property type="entry name" value="ABC TRANSPORTER PERMEASE PROTEIN YPHD-RELATED-RELATED"/>
    <property type="match status" value="1"/>
</dbReference>
<gene>
    <name evidence="7" type="ORF">DEA61_01385</name>
</gene>
<dbReference type="AlphaFoldDB" id="A0A117KVN5"/>
<keyword evidence="3 6" id="KW-0812">Transmembrane</keyword>
<evidence type="ECO:0000313" key="7">
    <source>
        <dbReference type="EMBL" id="HBT48519.1"/>
    </source>
</evidence>
<evidence type="ECO:0000256" key="6">
    <source>
        <dbReference type="SAM" id="Phobius"/>
    </source>
</evidence>
<comment type="caution">
    <text evidence="7">The sequence shown here is derived from an EMBL/GenBank/DDBJ whole genome shotgun (WGS) entry which is preliminary data.</text>
</comment>
<accession>A0A117KVN5</accession>
<feature type="transmembrane region" description="Helical" evidence="6">
    <location>
        <begin position="20"/>
        <end position="39"/>
    </location>
</feature>
<comment type="subcellular location">
    <subcellularLocation>
        <location evidence="1">Cell membrane</location>
        <topology evidence="1">Multi-pass membrane protein</topology>
    </subcellularLocation>
</comment>
<keyword evidence="4 6" id="KW-1133">Transmembrane helix</keyword>
<protein>
    <submittedName>
        <fullName evidence="7">Ribose ABC transporter permease</fullName>
    </submittedName>
</protein>
<evidence type="ECO:0000256" key="4">
    <source>
        <dbReference type="ARBA" id="ARBA00022989"/>
    </source>
</evidence>
<proteinExistence type="predicted"/>
<reference evidence="7 8" key="1">
    <citation type="journal article" date="2018" name="Nat. Biotechnol.">
        <title>A standardized bacterial taxonomy based on genome phylogeny substantially revises the tree of life.</title>
        <authorList>
            <person name="Parks D.H."/>
            <person name="Chuvochina M."/>
            <person name="Waite D.W."/>
            <person name="Rinke C."/>
            <person name="Skarshewski A."/>
            <person name="Chaumeil P.A."/>
            <person name="Hugenholtz P."/>
        </authorList>
    </citation>
    <scope>NUCLEOTIDE SEQUENCE [LARGE SCALE GENOMIC DNA]</scope>
    <source>
        <strain evidence="7">UBA12544</strain>
    </source>
</reference>
<feature type="transmembrane region" description="Helical" evidence="6">
    <location>
        <begin position="222"/>
        <end position="245"/>
    </location>
</feature>
<evidence type="ECO:0000256" key="1">
    <source>
        <dbReference type="ARBA" id="ARBA00004651"/>
    </source>
</evidence>
<keyword evidence="5 6" id="KW-0472">Membrane</keyword>
<organism evidence="7 8">
    <name type="scientific">Caldanaerobacter subterraneus</name>
    <dbReference type="NCBI Taxonomy" id="911092"/>
    <lineage>
        <taxon>Bacteria</taxon>
        <taxon>Bacillati</taxon>
        <taxon>Bacillota</taxon>
        <taxon>Clostridia</taxon>
        <taxon>Thermoanaerobacterales</taxon>
        <taxon>Thermoanaerobacteraceae</taxon>
        <taxon>Caldanaerobacter</taxon>
    </lineage>
</organism>
<dbReference type="EMBL" id="DOLB01000030">
    <property type="protein sequence ID" value="HBT48519.1"/>
    <property type="molecule type" value="Genomic_DNA"/>
</dbReference>
<keyword evidence="2" id="KW-1003">Cell membrane</keyword>
<feature type="transmembrane region" description="Helical" evidence="6">
    <location>
        <begin position="45"/>
        <end position="66"/>
    </location>
</feature>
<dbReference type="RefSeq" id="WP_278428597.1">
    <property type="nucleotide sequence ID" value="NZ_DOLB01000030.1"/>
</dbReference>
<evidence type="ECO:0000256" key="2">
    <source>
        <dbReference type="ARBA" id="ARBA00022475"/>
    </source>
</evidence>
<feature type="transmembrane region" description="Helical" evidence="6">
    <location>
        <begin position="127"/>
        <end position="151"/>
    </location>
</feature>
<feature type="transmembrane region" description="Helical" evidence="6">
    <location>
        <begin position="73"/>
        <end position="93"/>
    </location>
</feature>
<dbReference type="InterPro" id="IPR001851">
    <property type="entry name" value="ABC_transp_permease"/>
</dbReference>
<feature type="transmembrane region" description="Helical" evidence="6">
    <location>
        <begin position="99"/>
        <end position="120"/>
    </location>
</feature>
<sequence length="323" mass="33657">MSRGYRIGQYFQFIVQRNVLPWVISFLVLIILGIIAPSVLSGYSLTSMIVGAIPIMLMAAGEIVVMITGSIDLSLASSLGFASMIGAIMISNANFPGIVVFPIICILGAVIGLVNGLVITKGKLQSFIVTLGTGVILRGLMLVFSGGTSIPLKNIGKDPLFSFLVKTVGGIPLYSIIAILVVALLAVIITNTRFGRYLYALGGNEIAARMVGLKADRLRIQAFVIAGILYALGGITLLLIFGSGWPQAGSGWEMDGIAASVLGGANFAGGVGSPLGAIPGAIILDLITRFLAVLGINPYWQSAIKGIFVIGIAVALARGEYGR</sequence>
<dbReference type="GO" id="GO:0005886">
    <property type="term" value="C:plasma membrane"/>
    <property type="evidence" value="ECO:0007669"/>
    <property type="project" value="UniProtKB-SubCell"/>
</dbReference>
<evidence type="ECO:0000313" key="8">
    <source>
        <dbReference type="Proteomes" id="UP000264445"/>
    </source>
</evidence>
<dbReference type="GO" id="GO:0022857">
    <property type="term" value="F:transmembrane transporter activity"/>
    <property type="evidence" value="ECO:0007669"/>
    <property type="project" value="InterPro"/>
</dbReference>
<name>A0A117KVN5_9THEO</name>
<dbReference type="Proteomes" id="UP000264445">
    <property type="component" value="Unassembled WGS sequence"/>
</dbReference>
<dbReference type="Pfam" id="PF02653">
    <property type="entry name" value="BPD_transp_2"/>
    <property type="match status" value="1"/>
</dbReference>
<evidence type="ECO:0000256" key="3">
    <source>
        <dbReference type="ARBA" id="ARBA00022692"/>
    </source>
</evidence>
<feature type="transmembrane region" description="Helical" evidence="6">
    <location>
        <begin position="171"/>
        <end position="189"/>
    </location>
</feature>
<evidence type="ECO:0000256" key="5">
    <source>
        <dbReference type="ARBA" id="ARBA00023136"/>
    </source>
</evidence>
<dbReference type="CDD" id="cd06579">
    <property type="entry name" value="TM_PBP1_transp_AraH_like"/>
    <property type="match status" value="1"/>
</dbReference>
<feature type="transmembrane region" description="Helical" evidence="6">
    <location>
        <begin position="299"/>
        <end position="317"/>
    </location>
</feature>